<dbReference type="GeneID" id="108010433"/>
<sequence length="301" mass="34309">MATSTSETSEMLSSERLQQQSPAAPTRTCHQQQQPLIAVFSSLGRMSPAKCWLLGILLLLTVATSWPTGTSAAPRRARGLHLILGHRQYRHHQHARSTDPISIIVPLPTNQTEGWESCSKMSITPNTSALIYARDVAINTREAAICLTQEWLEHMQSGDLKSAIRKFSFHKLYLKHPLQTEVEKVVFNYETETFDYVGAEPVSTVEKEMHQIIETLLVVEHLFDAVQFSHKDWNCYFKAFMDFFHHNMHSALRVANKSDLCNPEDSDYNKNHIFLKFAAALETIKVLTVMVHKYDQLISNQ</sequence>
<keyword evidence="2" id="KW-0472">Membrane</keyword>
<gene>
    <name evidence="4" type="primary">LOC108010433</name>
</gene>
<keyword evidence="3" id="KW-1185">Reference proteome</keyword>
<dbReference type="RefSeq" id="XP_016930780.3">
    <property type="nucleotide sequence ID" value="XM_017075291.4"/>
</dbReference>
<feature type="compositionally biased region" description="Polar residues" evidence="1">
    <location>
        <begin position="16"/>
        <end position="29"/>
    </location>
</feature>
<proteinExistence type="predicted"/>
<dbReference type="AlphaFoldDB" id="A0AB39Z9R8"/>
<evidence type="ECO:0000256" key="2">
    <source>
        <dbReference type="SAM" id="Phobius"/>
    </source>
</evidence>
<dbReference type="Proteomes" id="UP001652628">
    <property type="component" value="Chromosome X"/>
</dbReference>
<keyword evidence="2" id="KW-0812">Transmembrane</keyword>
<protein>
    <submittedName>
        <fullName evidence="4">Uncharacterized protein isoform X1</fullName>
    </submittedName>
</protein>
<feature type="compositionally biased region" description="Low complexity" evidence="1">
    <location>
        <begin position="1"/>
        <end position="15"/>
    </location>
</feature>
<feature type="region of interest" description="Disordered" evidence="1">
    <location>
        <begin position="1"/>
        <end position="29"/>
    </location>
</feature>
<feature type="transmembrane region" description="Helical" evidence="2">
    <location>
        <begin position="51"/>
        <end position="69"/>
    </location>
</feature>
<organism evidence="3 4">
    <name type="scientific">Drosophila suzukii</name>
    <name type="common">Spotted-wing drosophila fruit fly</name>
    <dbReference type="NCBI Taxonomy" id="28584"/>
    <lineage>
        <taxon>Eukaryota</taxon>
        <taxon>Metazoa</taxon>
        <taxon>Ecdysozoa</taxon>
        <taxon>Arthropoda</taxon>
        <taxon>Hexapoda</taxon>
        <taxon>Insecta</taxon>
        <taxon>Pterygota</taxon>
        <taxon>Neoptera</taxon>
        <taxon>Endopterygota</taxon>
        <taxon>Diptera</taxon>
        <taxon>Brachycera</taxon>
        <taxon>Muscomorpha</taxon>
        <taxon>Ephydroidea</taxon>
        <taxon>Drosophilidae</taxon>
        <taxon>Drosophila</taxon>
        <taxon>Sophophora</taxon>
    </lineage>
</organism>
<reference evidence="4" key="1">
    <citation type="submission" date="2025-08" db="UniProtKB">
        <authorList>
            <consortium name="RefSeq"/>
        </authorList>
    </citation>
    <scope>IDENTIFICATION</scope>
</reference>
<evidence type="ECO:0000313" key="3">
    <source>
        <dbReference type="Proteomes" id="UP001652628"/>
    </source>
</evidence>
<keyword evidence="2" id="KW-1133">Transmembrane helix</keyword>
<accession>A0AB39Z9R8</accession>
<evidence type="ECO:0000313" key="4">
    <source>
        <dbReference type="RefSeq" id="XP_016930780.3"/>
    </source>
</evidence>
<name>A0AB39Z9R8_DROSZ</name>
<evidence type="ECO:0000256" key="1">
    <source>
        <dbReference type="SAM" id="MobiDB-lite"/>
    </source>
</evidence>